<dbReference type="CDD" id="cd02947">
    <property type="entry name" value="TRX_family"/>
    <property type="match status" value="1"/>
</dbReference>
<evidence type="ECO:0000259" key="3">
    <source>
        <dbReference type="PROSITE" id="PS51352"/>
    </source>
</evidence>
<dbReference type="PANTHER" id="PTHR46115">
    <property type="entry name" value="THIOREDOXIN-LIKE PROTEIN 1"/>
    <property type="match status" value="1"/>
</dbReference>
<accession>A0ABR1C6Z2</accession>
<evidence type="ECO:0000256" key="1">
    <source>
        <dbReference type="ARBA" id="ARBA00023157"/>
    </source>
</evidence>
<dbReference type="PRINTS" id="PR00421">
    <property type="entry name" value="THIOREDOXIN"/>
</dbReference>
<proteinExistence type="predicted"/>
<reference evidence="4 5" key="1">
    <citation type="submission" date="2023-08" db="EMBL/GenBank/DDBJ databases">
        <title>A Necator americanus chromosomal reference genome.</title>
        <authorList>
            <person name="Ilik V."/>
            <person name="Petrzelkova K.J."/>
            <person name="Pardy F."/>
            <person name="Fuh T."/>
            <person name="Niatou-Singa F.S."/>
            <person name="Gouil Q."/>
            <person name="Baker L."/>
            <person name="Ritchie M.E."/>
            <person name="Jex A.R."/>
            <person name="Gazzola D."/>
            <person name="Li H."/>
            <person name="Toshio Fujiwara R."/>
            <person name="Zhan B."/>
            <person name="Aroian R.V."/>
            <person name="Pafco B."/>
            <person name="Schwarz E.M."/>
        </authorList>
    </citation>
    <scope>NUCLEOTIDE SEQUENCE [LARGE SCALE GENOMIC DNA]</scope>
    <source>
        <strain evidence="4 5">Aroian</strain>
        <tissue evidence="4">Whole animal</tissue>
    </source>
</reference>
<sequence>MPLMRIGTGPRCKPSREATSQMQEKEKKDEFDAILKENPDSLVIIDFYATWCGPCKIMGPKFAKLSNEYTSVVFVKVDVDESEDIVSRFDIKVMPTFVFMRKGAQIDLVEGSVEDDLRKKIEQHNFLRHTSCGLPRIGLFSNIHLKERINENFINTKFALLSL</sequence>
<dbReference type="Proteomes" id="UP001303046">
    <property type="component" value="Unassembled WGS sequence"/>
</dbReference>
<gene>
    <name evidence="4" type="primary">Necator_chrII.g5054</name>
    <name evidence="4" type="ORF">RB195_017262</name>
</gene>
<name>A0ABR1C6Z2_NECAM</name>
<dbReference type="InterPro" id="IPR036249">
    <property type="entry name" value="Thioredoxin-like_sf"/>
</dbReference>
<organism evidence="4 5">
    <name type="scientific">Necator americanus</name>
    <name type="common">Human hookworm</name>
    <dbReference type="NCBI Taxonomy" id="51031"/>
    <lineage>
        <taxon>Eukaryota</taxon>
        <taxon>Metazoa</taxon>
        <taxon>Ecdysozoa</taxon>
        <taxon>Nematoda</taxon>
        <taxon>Chromadorea</taxon>
        <taxon>Rhabditida</taxon>
        <taxon>Rhabditina</taxon>
        <taxon>Rhabditomorpha</taxon>
        <taxon>Strongyloidea</taxon>
        <taxon>Ancylostomatidae</taxon>
        <taxon>Bunostominae</taxon>
        <taxon>Necator</taxon>
    </lineage>
</organism>
<dbReference type="PROSITE" id="PS00194">
    <property type="entry name" value="THIOREDOXIN_1"/>
    <property type="match status" value="1"/>
</dbReference>
<feature type="region of interest" description="Disordered" evidence="2">
    <location>
        <begin position="1"/>
        <end position="27"/>
    </location>
</feature>
<dbReference type="Pfam" id="PF00085">
    <property type="entry name" value="Thioredoxin"/>
    <property type="match status" value="1"/>
</dbReference>
<dbReference type="EMBL" id="JAVFWL010000002">
    <property type="protein sequence ID" value="KAK6733418.1"/>
    <property type="molecule type" value="Genomic_DNA"/>
</dbReference>
<dbReference type="InterPro" id="IPR017937">
    <property type="entry name" value="Thioredoxin_CS"/>
</dbReference>
<evidence type="ECO:0000313" key="5">
    <source>
        <dbReference type="Proteomes" id="UP001303046"/>
    </source>
</evidence>
<keyword evidence="1" id="KW-1015">Disulfide bond</keyword>
<protein>
    <recommendedName>
        <fullName evidence="3">Thioredoxin domain-containing protein</fullName>
    </recommendedName>
</protein>
<dbReference type="Gene3D" id="3.40.30.10">
    <property type="entry name" value="Glutaredoxin"/>
    <property type="match status" value="1"/>
</dbReference>
<feature type="domain" description="Thioredoxin" evidence="3">
    <location>
        <begin position="7"/>
        <end position="126"/>
    </location>
</feature>
<evidence type="ECO:0000313" key="4">
    <source>
        <dbReference type="EMBL" id="KAK6733418.1"/>
    </source>
</evidence>
<keyword evidence="5" id="KW-1185">Reference proteome</keyword>
<comment type="caution">
    <text evidence="4">The sequence shown here is derived from an EMBL/GenBank/DDBJ whole genome shotgun (WGS) entry which is preliminary data.</text>
</comment>
<dbReference type="InterPro" id="IPR013766">
    <property type="entry name" value="Thioredoxin_domain"/>
</dbReference>
<dbReference type="PROSITE" id="PS51352">
    <property type="entry name" value="THIOREDOXIN_2"/>
    <property type="match status" value="1"/>
</dbReference>
<dbReference type="SUPFAM" id="SSF52833">
    <property type="entry name" value="Thioredoxin-like"/>
    <property type="match status" value="1"/>
</dbReference>
<evidence type="ECO:0000256" key="2">
    <source>
        <dbReference type="SAM" id="MobiDB-lite"/>
    </source>
</evidence>